<keyword evidence="1" id="KW-0833">Ubl conjugation pathway</keyword>
<name>A0A5A7QV24_STRAF</name>
<dbReference type="GO" id="GO:0016567">
    <property type="term" value="P:protein ubiquitination"/>
    <property type="evidence" value="ECO:0007669"/>
    <property type="project" value="UniProtKB-UniPathway"/>
</dbReference>
<dbReference type="UniPathway" id="UPA00143"/>
<comment type="similarity">
    <text evidence="2">Belongs to the NPH3 family.</text>
</comment>
<sequence length="364" mass="41506">MTEYLSPGNVSTFTSTKWSSIVAASRPSPSWHPRRFSTCSRRDHPVVTVEALTANTEWNAKDIIISQDPWIGNLINLPLEFFKRVVGSLGMKEKYVTPIVLLYADEWVLSSHHHHEVNVGVLLLQVVLDLLPKATTAANKVVLPLGFYFSLLSKCIQLGLIYYQGAGKLQKQIVSSLHLARVQDFLDSTNLSVMETLFSTYYYYYYSAASSSDSPHMKHDDFIVAQLWDLYLNQVAAHNSELGHERFVNLIEIVPISSRQTHDYLYTAISTYFQLHQDLSQQVKGLICRYLNCQKLSQEACIQAVQNEMMPLRLIVRALFLQQLNTQQAFKECSNSFRYTHDHENPYVDASDQGVEKDISENSN</sequence>
<evidence type="ECO:0000313" key="4">
    <source>
        <dbReference type="EMBL" id="GER48277.1"/>
    </source>
</evidence>
<dbReference type="InterPro" id="IPR043454">
    <property type="entry name" value="NPH3/RPT2-like"/>
</dbReference>
<evidence type="ECO:0000259" key="3">
    <source>
        <dbReference type="PROSITE" id="PS51649"/>
    </source>
</evidence>
<reference evidence="5" key="1">
    <citation type="journal article" date="2019" name="Curr. Biol.">
        <title>Genome Sequence of Striga asiatica Provides Insight into the Evolution of Plant Parasitism.</title>
        <authorList>
            <person name="Yoshida S."/>
            <person name="Kim S."/>
            <person name="Wafula E.K."/>
            <person name="Tanskanen J."/>
            <person name="Kim Y.M."/>
            <person name="Honaas L."/>
            <person name="Yang Z."/>
            <person name="Spallek T."/>
            <person name="Conn C.E."/>
            <person name="Ichihashi Y."/>
            <person name="Cheong K."/>
            <person name="Cui S."/>
            <person name="Der J.P."/>
            <person name="Gundlach H."/>
            <person name="Jiao Y."/>
            <person name="Hori C."/>
            <person name="Ishida J.K."/>
            <person name="Kasahara H."/>
            <person name="Kiba T."/>
            <person name="Kim M.S."/>
            <person name="Koo N."/>
            <person name="Laohavisit A."/>
            <person name="Lee Y.H."/>
            <person name="Lumba S."/>
            <person name="McCourt P."/>
            <person name="Mortimer J.C."/>
            <person name="Mutuku J.M."/>
            <person name="Nomura T."/>
            <person name="Sasaki-Sekimoto Y."/>
            <person name="Seto Y."/>
            <person name="Wang Y."/>
            <person name="Wakatake T."/>
            <person name="Sakakibara H."/>
            <person name="Demura T."/>
            <person name="Yamaguchi S."/>
            <person name="Yoneyama K."/>
            <person name="Manabe R.I."/>
            <person name="Nelson D.C."/>
            <person name="Schulman A.H."/>
            <person name="Timko M.P."/>
            <person name="dePamphilis C.W."/>
            <person name="Choi D."/>
            <person name="Shirasu K."/>
        </authorList>
    </citation>
    <scope>NUCLEOTIDE SEQUENCE [LARGE SCALE GENOMIC DNA]</scope>
    <source>
        <strain evidence="5">cv. UVA1</strain>
    </source>
</reference>
<feature type="domain" description="NPH3" evidence="3">
    <location>
        <begin position="68"/>
        <end position="325"/>
    </location>
</feature>
<proteinExistence type="inferred from homology"/>
<evidence type="ECO:0000313" key="5">
    <source>
        <dbReference type="Proteomes" id="UP000325081"/>
    </source>
</evidence>
<evidence type="ECO:0000256" key="2">
    <source>
        <dbReference type="PROSITE-ProRule" id="PRU00982"/>
    </source>
</evidence>
<comment type="caution">
    <text evidence="4">The sequence shown here is derived from an EMBL/GenBank/DDBJ whole genome shotgun (WGS) entry which is preliminary data.</text>
</comment>
<dbReference type="OrthoDB" id="624345at2759"/>
<dbReference type="AlphaFoldDB" id="A0A5A7QV24"/>
<dbReference type="Pfam" id="PF03000">
    <property type="entry name" value="NPH3"/>
    <property type="match status" value="1"/>
</dbReference>
<gene>
    <name evidence="4" type="ORF">STAS_25431</name>
</gene>
<dbReference type="Proteomes" id="UP000325081">
    <property type="component" value="Unassembled WGS sequence"/>
</dbReference>
<evidence type="ECO:0000256" key="1">
    <source>
        <dbReference type="ARBA" id="ARBA00022786"/>
    </source>
</evidence>
<dbReference type="PROSITE" id="PS51649">
    <property type="entry name" value="NPH3"/>
    <property type="match status" value="1"/>
</dbReference>
<dbReference type="InterPro" id="IPR027356">
    <property type="entry name" value="NPH3_dom"/>
</dbReference>
<protein>
    <submittedName>
        <fullName evidence="4">Phototropic-responsive NPH3</fullName>
    </submittedName>
</protein>
<dbReference type="EMBL" id="BKCP01008181">
    <property type="protein sequence ID" value="GER48277.1"/>
    <property type="molecule type" value="Genomic_DNA"/>
</dbReference>
<organism evidence="4 5">
    <name type="scientific">Striga asiatica</name>
    <name type="common">Asiatic witchweed</name>
    <name type="synonym">Buchnera asiatica</name>
    <dbReference type="NCBI Taxonomy" id="4170"/>
    <lineage>
        <taxon>Eukaryota</taxon>
        <taxon>Viridiplantae</taxon>
        <taxon>Streptophyta</taxon>
        <taxon>Embryophyta</taxon>
        <taxon>Tracheophyta</taxon>
        <taxon>Spermatophyta</taxon>
        <taxon>Magnoliopsida</taxon>
        <taxon>eudicotyledons</taxon>
        <taxon>Gunneridae</taxon>
        <taxon>Pentapetalae</taxon>
        <taxon>asterids</taxon>
        <taxon>lamiids</taxon>
        <taxon>Lamiales</taxon>
        <taxon>Orobanchaceae</taxon>
        <taxon>Buchnereae</taxon>
        <taxon>Striga</taxon>
    </lineage>
</organism>
<accession>A0A5A7QV24</accession>
<dbReference type="PANTHER" id="PTHR32370">
    <property type="entry name" value="OS12G0117600 PROTEIN"/>
    <property type="match status" value="1"/>
</dbReference>
<keyword evidence="5" id="KW-1185">Reference proteome</keyword>